<proteinExistence type="predicted"/>
<reference evidence="2 3" key="1">
    <citation type="submission" date="2020-04" db="EMBL/GenBank/DDBJ databases">
        <title>Enterovirga sp. isolate from soil.</title>
        <authorList>
            <person name="Chea S."/>
            <person name="Kim D.-U."/>
        </authorList>
    </citation>
    <scope>NUCLEOTIDE SEQUENCE [LARGE SCALE GENOMIC DNA]</scope>
    <source>
        <strain evidence="2 3">DB1703</strain>
    </source>
</reference>
<dbReference type="RefSeq" id="WP_171216557.1">
    <property type="nucleotide sequence ID" value="NZ_JABEPP010000001.1"/>
</dbReference>
<feature type="compositionally biased region" description="Gly residues" evidence="1">
    <location>
        <begin position="32"/>
        <end position="42"/>
    </location>
</feature>
<dbReference type="SUPFAM" id="SSF158682">
    <property type="entry name" value="TerB-like"/>
    <property type="match status" value="1"/>
</dbReference>
<dbReference type="InterPro" id="IPR029024">
    <property type="entry name" value="TerB-like"/>
</dbReference>
<gene>
    <name evidence="2" type="ORF">HJG44_01395</name>
</gene>
<dbReference type="InterPro" id="IPR007486">
    <property type="entry name" value="YebE"/>
</dbReference>
<comment type="caution">
    <text evidence="2">The sequence shown here is derived from an EMBL/GenBank/DDBJ whole genome shotgun (WGS) entry which is preliminary data.</text>
</comment>
<keyword evidence="3" id="KW-1185">Reference proteome</keyword>
<protein>
    <submittedName>
        <fullName evidence="2">Tellurite resistance TerB family protein</fullName>
    </submittedName>
</protein>
<evidence type="ECO:0000313" key="3">
    <source>
        <dbReference type="Proteomes" id="UP000564885"/>
    </source>
</evidence>
<accession>A0A849I0Y5</accession>
<feature type="region of interest" description="Disordered" evidence="1">
    <location>
        <begin position="22"/>
        <end position="49"/>
    </location>
</feature>
<dbReference type="EMBL" id="JABEPP010000001">
    <property type="protein sequence ID" value="NNM71051.1"/>
    <property type="molecule type" value="Genomic_DNA"/>
</dbReference>
<evidence type="ECO:0000256" key="1">
    <source>
        <dbReference type="SAM" id="MobiDB-lite"/>
    </source>
</evidence>
<organism evidence="2 3">
    <name type="scientific">Enterovirga aerilata</name>
    <dbReference type="NCBI Taxonomy" id="2730920"/>
    <lineage>
        <taxon>Bacteria</taxon>
        <taxon>Pseudomonadati</taxon>
        <taxon>Pseudomonadota</taxon>
        <taxon>Alphaproteobacteria</taxon>
        <taxon>Hyphomicrobiales</taxon>
        <taxon>Methylobacteriaceae</taxon>
        <taxon>Enterovirga</taxon>
    </lineage>
</organism>
<dbReference type="AlphaFoldDB" id="A0A849I0Y5"/>
<feature type="compositionally biased region" description="Low complexity" evidence="1">
    <location>
        <begin position="122"/>
        <end position="139"/>
    </location>
</feature>
<name>A0A849I0Y5_9HYPH</name>
<dbReference type="Gene3D" id="1.10.3680.10">
    <property type="entry name" value="TerB-like"/>
    <property type="match status" value="1"/>
</dbReference>
<feature type="region of interest" description="Disordered" evidence="1">
    <location>
        <begin position="105"/>
        <end position="156"/>
    </location>
</feature>
<dbReference type="Proteomes" id="UP000564885">
    <property type="component" value="Unassembled WGS sequence"/>
</dbReference>
<evidence type="ECO:0000313" key="2">
    <source>
        <dbReference type="EMBL" id="NNM71051.1"/>
    </source>
</evidence>
<dbReference type="Pfam" id="PF04391">
    <property type="entry name" value="DUF533"/>
    <property type="match status" value="1"/>
</dbReference>
<sequence length="275" mass="28012">MFDAKRLLGQLIASQVGRSLGQHGRGYDRGHGGGFGGHGGGSPLDSLARQLGGGGSGALAGGLASILLGSKKGRKLGGSAAKLGGLALIGSLAYRAYQDWQAGQGARAAGMGPGSARGGFIPQPGQSPWGQPAQAAAGLAPPPPGTPFNPAGEEEQQDLSRALLRAMIAAAKADGHIDAAEQANIFGAMDKLDLDSDDKAFVMDELRAPLDVDAVARGARNPEEAAEIYAASLLAIDVDNAAERGYLAMLAARLKLDDALVQHLHRTVEEAGRTP</sequence>
<dbReference type="CDD" id="cd07178">
    <property type="entry name" value="terB_like_YebE"/>
    <property type="match status" value="1"/>
</dbReference>